<feature type="compositionally biased region" description="Acidic residues" evidence="1">
    <location>
        <begin position="91"/>
        <end position="117"/>
    </location>
</feature>
<sequence>MRLICPSCGAQYEVDESVIPDAGRDVQCSNCGNAWFQMSAAQLKAEEARAAEAEAAGAEVDETEDWVEEAPEEVAEADEPPLEIEPSQEVAAEETEEDWGAAEDVAEDTADAVEEPEAAPAPEEPAPAPKRKTLDDAVMNVLREEADRERRAREAEGSLIETQPDLGIPAEAAAASVAAAVAAAQDDDAPEVEDEVYDPENEDSVVSRAARKELLPDIEEINSSLRATSDRGGEAASVDAPATLRRRRSGFRMGFVTAIVIAVILLLVYAFAPAISSAVPAASGAMEAYVAGVDGARSWLDATLQGLTASMTDGET</sequence>
<dbReference type="Pfam" id="PF13717">
    <property type="entry name" value="Zn_ribbon_4"/>
    <property type="match status" value="1"/>
</dbReference>
<dbReference type="OrthoDB" id="7159357at2"/>
<accession>A0A2S8S5U5</accession>
<evidence type="ECO:0000256" key="2">
    <source>
        <dbReference type="SAM" id="Phobius"/>
    </source>
</evidence>
<evidence type="ECO:0000313" key="4">
    <source>
        <dbReference type="EMBL" id="PQV56153.1"/>
    </source>
</evidence>
<feature type="transmembrane region" description="Helical" evidence="2">
    <location>
        <begin position="253"/>
        <end position="272"/>
    </location>
</feature>
<feature type="domain" description="Zinc finger/thioredoxin putative" evidence="3">
    <location>
        <begin position="1"/>
        <end position="36"/>
    </location>
</feature>
<dbReference type="EMBL" id="PVEP01000005">
    <property type="protein sequence ID" value="PQV56153.1"/>
    <property type="molecule type" value="Genomic_DNA"/>
</dbReference>
<evidence type="ECO:0000259" key="3">
    <source>
        <dbReference type="Pfam" id="PF13717"/>
    </source>
</evidence>
<dbReference type="NCBIfam" id="TIGR02098">
    <property type="entry name" value="MJ0042_CXXC"/>
    <property type="match status" value="1"/>
</dbReference>
<protein>
    <submittedName>
        <fullName evidence="4">Putative Zn finger-like uncharacterized protein</fullName>
    </submittedName>
</protein>
<gene>
    <name evidence="4" type="ORF">LX70_02417</name>
</gene>
<organism evidence="4 5">
    <name type="scientific">Albidovulum denitrificans</name>
    <dbReference type="NCBI Taxonomy" id="404881"/>
    <lineage>
        <taxon>Bacteria</taxon>
        <taxon>Pseudomonadati</taxon>
        <taxon>Pseudomonadota</taxon>
        <taxon>Alphaproteobacteria</taxon>
        <taxon>Rhodobacterales</taxon>
        <taxon>Paracoccaceae</taxon>
        <taxon>Albidovulum</taxon>
    </lineage>
</organism>
<dbReference type="RefSeq" id="WP_105515025.1">
    <property type="nucleotide sequence ID" value="NZ_PVEP01000005.1"/>
</dbReference>
<proteinExistence type="predicted"/>
<comment type="caution">
    <text evidence="4">The sequence shown here is derived from an EMBL/GenBank/DDBJ whole genome shotgun (WGS) entry which is preliminary data.</text>
</comment>
<dbReference type="AlphaFoldDB" id="A0A2S8S5U5"/>
<keyword evidence="2" id="KW-0472">Membrane</keyword>
<reference evidence="4 5" key="1">
    <citation type="submission" date="2018-02" db="EMBL/GenBank/DDBJ databases">
        <title>Genomic Encyclopedia of Archaeal and Bacterial Type Strains, Phase II (KMG-II): from individual species to whole genera.</title>
        <authorList>
            <person name="Goeker M."/>
        </authorList>
    </citation>
    <scope>NUCLEOTIDE SEQUENCE [LARGE SCALE GENOMIC DNA]</scope>
    <source>
        <strain evidence="4 5">DSM 18921</strain>
    </source>
</reference>
<evidence type="ECO:0000313" key="5">
    <source>
        <dbReference type="Proteomes" id="UP000238338"/>
    </source>
</evidence>
<feature type="compositionally biased region" description="Acidic residues" evidence="1">
    <location>
        <begin position="59"/>
        <end position="82"/>
    </location>
</feature>
<feature type="region of interest" description="Disordered" evidence="1">
    <location>
        <begin position="50"/>
        <end position="135"/>
    </location>
</feature>
<keyword evidence="5" id="KW-1185">Reference proteome</keyword>
<dbReference type="Proteomes" id="UP000238338">
    <property type="component" value="Unassembled WGS sequence"/>
</dbReference>
<keyword evidence="2" id="KW-1133">Transmembrane helix</keyword>
<name>A0A2S8S5U5_9RHOB</name>
<keyword evidence="2" id="KW-0812">Transmembrane</keyword>
<evidence type="ECO:0000256" key="1">
    <source>
        <dbReference type="SAM" id="MobiDB-lite"/>
    </source>
</evidence>
<dbReference type="InterPro" id="IPR011723">
    <property type="entry name" value="Znf/thioredoxin_put"/>
</dbReference>